<keyword evidence="3" id="KW-1185">Reference proteome</keyword>
<proteinExistence type="predicted"/>
<dbReference type="PANTHER" id="PTHR21248">
    <property type="entry name" value="CARDIOLIPIN SYNTHASE"/>
    <property type="match status" value="1"/>
</dbReference>
<reference evidence="2 3" key="1">
    <citation type="submission" date="2024-04" db="EMBL/GenBank/DDBJ databases">
        <authorList>
            <person name="Abashina T."/>
            <person name="Shaikin A."/>
        </authorList>
    </citation>
    <scope>NUCLEOTIDE SEQUENCE [LARGE SCALE GENOMIC DNA]</scope>
    <source>
        <strain evidence="2 3">AAFK</strain>
    </source>
</reference>
<evidence type="ECO:0000313" key="3">
    <source>
        <dbReference type="Proteomes" id="UP001446205"/>
    </source>
</evidence>
<evidence type="ECO:0000259" key="1">
    <source>
        <dbReference type="PROSITE" id="PS50035"/>
    </source>
</evidence>
<name>A0ABU9D989_9PROT</name>
<protein>
    <submittedName>
        <fullName evidence="2">Phospholipase D-like domain-containing protein</fullName>
    </submittedName>
</protein>
<comment type="caution">
    <text evidence="2">The sequence shown here is derived from an EMBL/GenBank/DDBJ whole genome shotgun (WGS) entry which is preliminary data.</text>
</comment>
<dbReference type="InterPro" id="IPR001736">
    <property type="entry name" value="PLipase_D/transphosphatidylase"/>
</dbReference>
<dbReference type="PANTHER" id="PTHR21248:SF22">
    <property type="entry name" value="PHOSPHOLIPASE D"/>
    <property type="match status" value="1"/>
</dbReference>
<dbReference type="CDD" id="cd09110">
    <property type="entry name" value="PLDc_CLS_1"/>
    <property type="match status" value="1"/>
</dbReference>
<dbReference type="RefSeq" id="WP_341371067.1">
    <property type="nucleotide sequence ID" value="NZ_JBBPCO010000008.1"/>
</dbReference>
<dbReference type="InterPro" id="IPR025202">
    <property type="entry name" value="PLD-like_dom"/>
</dbReference>
<accession>A0ABU9D989</accession>
<gene>
    <name evidence="2" type="ORF">WOB96_09545</name>
</gene>
<dbReference type="Pfam" id="PF13091">
    <property type="entry name" value="PLDc_2"/>
    <property type="match status" value="2"/>
</dbReference>
<organism evidence="2 3">
    <name type="scientific">Thermithiobacillus plumbiphilus</name>
    <dbReference type="NCBI Taxonomy" id="1729899"/>
    <lineage>
        <taxon>Bacteria</taxon>
        <taxon>Pseudomonadati</taxon>
        <taxon>Pseudomonadota</taxon>
        <taxon>Acidithiobacillia</taxon>
        <taxon>Acidithiobacillales</taxon>
        <taxon>Thermithiobacillaceae</taxon>
        <taxon>Thermithiobacillus</taxon>
    </lineage>
</organism>
<dbReference type="Gene3D" id="3.30.870.10">
    <property type="entry name" value="Endonuclease Chain A"/>
    <property type="match status" value="2"/>
</dbReference>
<sequence>MSSRLLVLLLCGGLLALLQGCAHRLDGRVRLGAPLPHGLEQAAFQRAAAGIGHAPILSGNRVDILNNGQMIFPAMLDAIGQAKSSINLESYIFWSDGVGSLFAEALSERARAGVQVRVLLDAVGSRKLGADLQEKMRAAGCQVVWYRPAALRTLGHVNDRTHRRILVVDGRAGFTGSVGIADPWRGKAQSPDHWRDTQVRITGPLVAQMQAAFAEGWQEATGEALLGPAIYPELAATGSDRAQIVSTSPLGAATPRLRLLFELAIRSAQKRIYIANSYFVPDAALLDALGQAARRGVDVRILLPGAYIDVPFIQPISRARLGRLLRDGVKVYEYQPTMMHSKYMVVDGVWSSLGSSNLDNRSFASNNELNVQVYGQSFARGLEAVFLADLAKSRVYGLTDWQARSSWQRLQARLLSILEPAL</sequence>
<dbReference type="CDD" id="cd09159">
    <property type="entry name" value="PLDc_ybhO_like_2"/>
    <property type="match status" value="1"/>
</dbReference>
<feature type="domain" description="PLD phosphodiesterase" evidence="1">
    <location>
        <begin position="335"/>
        <end position="362"/>
    </location>
</feature>
<dbReference type="Proteomes" id="UP001446205">
    <property type="component" value="Unassembled WGS sequence"/>
</dbReference>
<feature type="domain" description="PLD phosphodiesterase" evidence="1">
    <location>
        <begin position="157"/>
        <end position="184"/>
    </location>
</feature>
<dbReference type="PROSITE" id="PS51257">
    <property type="entry name" value="PROKAR_LIPOPROTEIN"/>
    <property type="match status" value="1"/>
</dbReference>
<dbReference type="PROSITE" id="PS50035">
    <property type="entry name" value="PLD"/>
    <property type="match status" value="2"/>
</dbReference>
<dbReference type="EMBL" id="JBBPCO010000008">
    <property type="protein sequence ID" value="MEK8090011.1"/>
    <property type="molecule type" value="Genomic_DNA"/>
</dbReference>
<dbReference type="SMART" id="SM00155">
    <property type="entry name" value="PLDc"/>
    <property type="match status" value="2"/>
</dbReference>
<evidence type="ECO:0000313" key="2">
    <source>
        <dbReference type="EMBL" id="MEK8090011.1"/>
    </source>
</evidence>
<dbReference type="SUPFAM" id="SSF56024">
    <property type="entry name" value="Phospholipase D/nuclease"/>
    <property type="match status" value="2"/>
</dbReference>